<protein>
    <submittedName>
        <fullName evidence="1">Cl716_1</fullName>
    </submittedName>
</protein>
<sequence length="65" mass="7354">MIWLCQCPTTNSSKLSKGWQVLLLLSLRPTKSYCHHCKGRVHQYKCGTACVYPCNFCHSNSACCN</sequence>
<proteinExistence type="predicted"/>
<evidence type="ECO:0000313" key="1">
    <source>
        <dbReference type="EMBL" id="JAE06453.1"/>
    </source>
</evidence>
<organism evidence="1">
    <name type="scientific">Arundo donax</name>
    <name type="common">Giant reed</name>
    <name type="synonym">Donax arundinaceus</name>
    <dbReference type="NCBI Taxonomy" id="35708"/>
    <lineage>
        <taxon>Eukaryota</taxon>
        <taxon>Viridiplantae</taxon>
        <taxon>Streptophyta</taxon>
        <taxon>Embryophyta</taxon>
        <taxon>Tracheophyta</taxon>
        <taxon>Spermatophyta</taxon>
        <taxon>Magnoliopsida</taxon>
        <taxon>Liliopsida</taxon>
        <taxon>Poales</taxon>
        <taxon>Poaceae</taxon>
        <taxon>PACMAD clade</taxon>
        <taxon>Arundinoideae</taxon>
        <taxon>Arundineae</taxon>
        <taxon>Arundo</taxon>
    </lineage>
</organism>
<dbReference type="AlphaFoldDB" id="A0A0A9R8K3"/>
<accession>A0A0A9R8K3</accession>
<name>A0A0A9R8K3_ARUDO</name>
<reference evidence="1" key="1">
    <citation type="submission" date="2014-09" db="EMBL/GenBank/DDBJ databases">
        <authorList>
            <person name="Magalhaes I.L.F."/>
            <person name="Oliveira U."/>
            <person name="Santos F.R."/>
            <person name="Vidigal T.H.D.A."/>
            <person name="Brescovit A.D."/>
            <person name="Santos A.J."/>
        </authorList>
    </citation>
    <scope>NUCLEOTIDE SEQUENCE</scope>
    <source>
        <tissue evidence="1">Shoot tissue taken approximately 20 cm above the soil surface</tissue>
    </source>
</reference>
<dbReference type="EMBL" id="GBRH01191443">
    <property type="protein sequence ID" value="JAE06453.1"/>
    <property type="molecule type" value="Transcribed_RNA"/>
</dbReference>
<reference evidence="1" key="2">
    <citation type="journal article" date="2015" name="Data Brief">
        <title>Shoot transcriptome of the giant reed, Arundo donax.</title>
        <authorList>
            <person name="Barrero R.A."/>
            <person name="Guerrero F.D."/>
            <person name="Moolhuijzen P."/>
            <person name="Goolsby J.A."/>
            <person name="Tidwell J."/>
            <person name="Bellgard S.E."/>
            <person name="Bellgard M.I."/>
        </authorList>
    </citation>
    <scope>NUCLEOTIDE SEQUENCE</scope>
    <source>
        <tissue evidence="1">Shoot tissue taken approximately 20 cm above the soil surface</tissue>
    </source>
</reference>